<dbReference type="EMBL" id="JAPWDO010000001">
    <property type="protein sequence ID" value="KAJ5486109.1"/>
    <property type="molecule type" value="Genomic_DNA"/>
</dbReference>
<accession>A0A9W9X8L4</accession>
<dbReference type="InterPro" id="IPR036259">
    <property type="entry name" value="MFS_trans_sf"/>
</dbReference>
<evidence type="ECO:0000256" key="2">
    <source>
        <dbReference type="ARBA" id="ARBA00022448"/>
    </source>
</evidence>
<evidence type="ECO:0000256" key="7">
    <source>
        <dbReference type="SAM" id="Phobius"/>
    </source>
</evidence>
<feature type="transmembrane region" description="Helical" evidence="7">
    <location>
        <begin position="344"/>
        <end position="365"/>
    </location>
</feature>
<feature type="domain" description="Major facilitator superfamily (MFS) profile" evidence="8">
    <location>
        <begin position="80"/>
        <end position="529"/>
    </location>
</feature>
<feature type="compositionally biased region" description="Basic and acidic residues" evidence="6">
    <location>
        <begin position="30"/>
        <end position="43"/>
    </location>
</feature>
<feature type="transmembrane region" description="Helical" evidence="7">
    <location>
        <begin position="120"/>
        <end position="138"/>
    </location>
</feature>
<feature type="transmembrane region" description="Helical" evidence="7">
    <location>
        <begin position="235"/>
        <end position="254"/>
    </location>
</feature>
<proteinExistence type="predicted"/>
<dbReference type="GO" id="GO:0005886">
    <property type="term" value="C:plasma membrane"/>
    <property type="evidence" value="ECO:0007669"/>
    <property type="project" value="TreeGrafter"/>
</dbReference>
<evidence type="ECO:0000313" key="10">
    <source>
        <dbReference type="Proteomes" id="UP001147760"/>
    </source>
</evidence>
<dbReference type="PANTHER" id="PTHR23502:SF51">
    <property type="entry name" value="QUINIDINE RESISTANCE PROTEIN 1-RELATED"/>
    <property type="match status" value="1"/>
</dbReference>
<feature type="transmembrane region" description="Helical" evidence="7">
    <location>
        <begin position="145"/>
        <end position="161"/>
    </location>
</feature>
<feature type="compositionally biased region" description="Basic and acidic residues" evidence="6">
    <location>
        <begin position="1"/>
        <end position="21"/>
    </location>
</feature>
<comment type="caution">
    <text evidence="9">The sequence shown here is derived from an EMBL/GenBank/DDBJ whole genome shotgun (WGS) entry which is preliminary data.</text>
</comment>
<dbReference type="InterPro" id="IPR020846">
    <property type="entry name" value="MFS_dom"/>
</dbReference>
<evidence type="ECO:0000313" key="9">
    <source>
        <dbReference type="EMBL" id="KAJ5486109.1"/>
    </source>
</evidence>
<dbReference type="AlphaFoldDB" id="A0A9W9X8L4"/>
<feature type="transmembrane region" description="Helical" evidence="7">
    <location>
        <begin position="78"/>
        <end position="100"/>
    </location>
</feature>
<evidence type="ECO:0000256" key="3">
    <source>
        <dbReference type="ARBA" id="ARBA00022692"/>
    </source>
</evidence>
<feature type="transmembrane region" description="Helical" evidence="7">
    <location>
        <begin position="406"/>
        <end position="425"/>
    </location>
</feature>
<dbReference type="SUPFAM" id="SSF103473">
    <property type="entry name" value="MFS general substrate transporter"/>
    <property type="match status" value="1"/>
</dbReference>
<keyword evidence="2" id="KW-0813">Transport</keyword>
<sequence length="529" mass="58261">MDNHKNRNEDNPSMKLTEVKDQANTVIESKTSEKNIFDGKLEPNHGPTEEMQSSNRDASPANAPKNRRYTVLSEKEKIFTISIFATMNVLIFFSSTMYLPALESMGKTLKVSTSKMYLTITAYMVTQGIAPLFTGYLSDIKGRRPILFVCFSISLACNIGLARQTSFAALISLRCIQSVGTTGASVITIAAIIDIVARSERGKYMAYSTMGSTIGTSVGPVVGGILTQYLGWRSVFWFLAVFSGIAILLLVIFLQETCRAVVGNGSIPPQPWNKTLIRRRKSITPNYETQTKFRNPPRIVDSIKLLGDKQIGILILFWCLVNWGQAAVQISIPILMTKNYGFNSLQVGLCFIPMAVGGIAARWSVGTFADWNFRRLARQVGVDVQRNQQTKEDLEKMPLEKVRLQIAFPAFYLSCIFLIGYSWTLAYNLHIAAPLIFLFFLGNAGVGATNVLAALIMDMQAYQPGMTRASMNMGRCLPIAGVAAGINPAIQVIGLGWLGTLFAGCWLVFFAGAVGCIFSWGGMEKRTEE</sequence>
<feature type="transmembrane region" description="Helical" evidence="7">
    <location>
        <begin position="311"/>
        <end position="332"/>
    </location>
</feature>
<keyword evidence="10" id="KW-1185">Reference proteome</keyword>
<feature type="transmembrane region" description="Helical" evidence="7">
    <location>
        <begin position="501"/>
        <end position="523"/>
    </location>
</feature>
<evidence type="ECO:0000256" key="4">
    <source>
        <dbReference type="ARBA" id="ARBA00022989"/>
    </source>
</evidence>
<feature type="transmembrane region" description="Helical" evidence="7">
    <location>
        <begin position="431"/>
        <end position="456"/>
    </location>
</feature>
<dbReference type="PANTHER" id="PTHR23502">
    <property type="entry name" value="MAJOR FACILITATOR SUPERFAMILY"/>
    <property type="match status" value="1"/>
</dbReference>
<protein>
    <recommendedName>
        <fullName evidence="8">Major facilitator superfamily (MFS) profile domain-containing protein</fullName>
    </recommendedName>
</protein>
<dbReference type="Proteomes" id="UP001147760">
    <property type="component" value="Unassembled WGS sequence"/>
</dbReference>
<keyword evidence="5 7" id="KW-0472">Membrane</keyword>
<keyword evidence="4 7" id="KW-1133">Transmembrane helix</keyword>
<name>A0A9W9X8L4_9EURO</name>
<feature type="region of interest" description="Disordered" evidence="6">
    <location>
        <begin position="1"/>
        <end position="66"/>
    </location>
</feature>
<dbReference type="Pfam" id="PF07690">
    <property type="entry name" value="MFS_1"/>
    <property type="match status" value="1"/>
</dbReference>
<dbReference type="PROSITE" id="PS50850">
    <property type="entry name" value="MFS"/>
    <property type="match status" value="1"/>
</dbReference>
<evidence type="ECO:0000259" key="8">
    <source>
        <dbReference type="PROSITE" id="PS50850"/>
    </source>
</evidence>
<evidence type="ECO:0000256" key="6">
    <source>
        <dbReference type="SAM" id="MobiDB-lite"/>
    </source>
</evidence>
<evidence type="ECO:0000256" key="5">
    <source>
        <dbReference type="ARBA" id="ARBA00023136"/>
    </source>
</evidence>
<comment type="subcellular location">
    <subcellularLocation>
        <location evidence="1">Membrane</location>
        <topology evidence="1">Multi-pass membrane protein</topology>
    </subcellularLocation>
</comment>
<dbReference type="GO" id="GO:0022857">
    <property type="term" value="F:transmembrane transporter activity"/>
    <property type="evidence" value="ECO:0007669"/>
    <property type="project" value="InterPro"/>
</dbReference>
<gene>
    <name evidence="9" type="ORF">N7530_000409</name>
</gene>
<reference evidence="9" key="2">
    <citation type="journal article" date="2023" name="IMA Fungus">
        <title>Comparative genomic study of the Penicillium genus elucidates a diverse pangenome and 15 lateral gene transfer events.</title>
        <authorList>
            <person name="Petersen C."/>
            <person name="Sorensen T."/>
            <person name="Nielsen M.R."/>
            <person name="Sondergaard T.E."/>
            <person name="Sorensen J.L."/>
            <person name="Fitzpatrick D.A."/>
            <person name="Frisvad J.C."/>
            <person name="Nielsen K.L."/>
        </authorList>
    </citation>
    <scope>NUCLEOTIDE SEQUENCE</scope>
    <source>
        <strain evidence="9">IBT 17660</strain>
    </source>
</reference>
<evidence type="ECO:0000256" key="1">
    <source>
        <dbReference type="ARBA" id="ARBA00004141"/>
    </source>
</evidence>
<feature type="transmembrane region" description="Helical" evidence="7">
    <location>
        <begin position="167"/>
        <end position="193"/>
    </location>
</feature>
<dbReference type="Gene3D" id="1.20.1250.20">
    <property type="entry name" value="MFS general substrate transporter like domains"/>
    <property type="match status" value="1"/>
</dbReference>
<feature type="transmembrane region" description="Helical" evidence="7">
    <location>
        <begin position="205"/>
        <end position="229"/>
    </location>
</feature>
<organism evidence="9 10">
    <name type="scientific">Penicillium desertorum</name>
    <dbReference type="NCBI Taxonomy" id="1303715"/>
    <lineage>
        <taxon>Eukaryota</taxon>
        <taxon>Fungi</taxon>
        <taxon>Dikarya</taxon>
        <taxon>Ascomycota</taxon>
        <taxon>Pezizomycotina</taxon>
        <taxon>Eurotiomycetes</taxon>
        <taxon>Eurotiomycetidae</taxon>
        <taxon>Eurotiales</taxon>
        <taxon>Aspergillaceae</taxon>
        <taxon>Penicillium</taxon>
    </lineage>
</organism>
<feature type="transmembrane region" description="Helical" evidence="7">
    <location>
        <begin position="476"/>
        <end position="495"/>
    </location>
</feature>
<reference evidence="9" key="1">
    <citation type="submission" date="2022-12" db="EMBL/GenBank/DDBJ databases">
        <authorList>
            <person name="Petersen C."/>
        </authorList>
    </citation>
    <scope>NUCLEOTIDE SEQUENCE</scope>
    <source>
        <strain evidence="9">IBT 17660</strain>
    </source>
</reference>
<dbReference type="InterPro" id="IPR011701">
    <property type="entry name" value="MFS"/>
</dbReference>
<keyword evidence="3 7" id="KW-0812">Transmembrane</keyword>
<dbReference type="OrthoDB" id="2441642at2759"/>